<dbReference type="AlphaFoldDB" id="A0AAW2G3K4"/>
<keyword evidence="2" id="KW-1185">Reference proteome</keyword>
<accession>A0AAW2G3K4</accession>
<proteinExistence type="predicted"/>
<dbReference type="EMBL" id="JADYXP020000006">
    <property type="protein sequence ID" value="KAL0121819.1"/>
    <property type="molecule type" value="Genomic_DNA"/>
</dbReference>
<organism evidence="1 2">
    <name type="scientific">Cardiocondyla obscurior</name>
    <dbReference type="NCBI Taxonomy" id="286306"/>
    <lineage>
        <taxon>Eukaryota</taxon>
        <taxon>Metazoa</taxon>
        <taxon>Ecdysozoa</taxon>
        <taxon>Arthropoda</taxon>
        <taxon>Hexapoda</taxon>
        <taxon>Insecta</taxon>
        <taxon>Pterygota</taxon>
        <taxon>Neoptera</taxon>
        <taxon>Endopterygota</taxon>
        <taxon>Hymenoptera</taxon>
        <taxon>Apocrita</taxon>
        <taxon>Aculeata</taxon>
        <taxon>Formicoidea</taxon>
        <taxon>Formicidae</taxon>
        <taxon>Myrmicinae</taxon>
        <taxon>Cardiocondyla</taxon>
    </lineage>
</organism>
<comment type="caution">
    <text evidence="1">The sequence shown here is derived from an EMBL/GenBank/DDBJ whole genome shotgun (WGS) entry which is preliminary data.</text>
</comment>
<reference evidence="1 2" key="1">
    <citation type="submission" date="2023-03" db="EMBL/GenBank/DDBJ databases">
        <title>High recombination rates correlate with genetic variation in Cardiocondyla obscurior ants.</title>
        <authorList>
            <person name="Errbii M."/>
        </authorList>
    </citation>
    <scope>NUCLEOTIDE SEQUENCE [LARGE SCALE GENOMIC DNA]</scope>
    <source>
        <strain evidence="1">Alpha-2009</strain>
        <tissue evidence="1">Whole body</tissue>
    </source>
</reference>
<evidence type="ECO:0000313" key="1">
    <source>
        <dbReference type="EMBL" id="KAL0121819.1"/>
    </source>
</evidence>
<dbReference type="Proteomes" id="UP001430953">
    <property type="component" value="Unassembled WGS sequence"/>
</dbReference>
<sequence length="37" mass="4206">MDLTGKNRLCKRVALKLHPTALTSIREKDNKTTQINP</sequence>
<gene>
    <name evidence="1" type="ORF">PUN28_006941</name>
</gene>
<protein>
    <submittedName>
        <fullName evidence="1">Uncharacterized protein</fullName>
    </submittedName>
</protein>
<name>A0AAW2G3K4_9HYME</name>
<evidence type="ECO:0000313" key="2">
    <source>
        <dbReference type="Proteomes" id="UP001430953"/>
    </source>
</evidence>